<dbReference type="NCBIfam" id="TIGR03354">
    <property type="entry name" value="VI_FHA"/>
    <property type="match status" value="1"/>
</dbReference>
<feature type="region of interest" description="Disordered" evidence="1">
    <location>
        <begin position="360"/>
        <end position="387"/>
    </location>
</feature>
<evidence type="ECO:0000256" key="1">
    <source>
        <dbReference type="SAM" id="MobiDB-lite"/>
    </source>
</evidence>
<keyword evidence="4" id="KW-1185">Reference proteome</keyword>
<dbReference type="Gene3D" id="2.60.200.20">
    <property type="match status" value="1"/>
</dbReference>
<dbReference type="eggNOG" id="COG1716">
    <property type="taxonomic scope" value="Bacteria"/>
</dbReference>
<organism evidence="3 4">
    <name type="scientific">Nitrosospira lacus</name>
    <dbReference type="NCBI Taxonomy" id="1288494"/>
    <lineage>
        <taxon>Bacteria</taxon>
        <taxon>Pseudomonadati</taxon>
        <taxon>Pseudomonadota</taxon>
        <taxon>Betaproteobacteria</taxon>
        <taxon>Nitrosomonadales</taxon>
        <taxon>Nitrosomonadaceae</taxon>
        <taxon>Nitrosospira</taxon>
    </lineage>
</organism>
<dbReference type="InterPro" id="IPR017735">
    <property type="entry name" value="T6SS_FHA"/>
</dbReference>
<dbReference type="KEGG" id="nlc:EBAPG3_009600"/>
<dbReference type="CDD" id="cd00060">
    <property type="entry name" value="FHA"/>
    <property type="match status" value="1"/>
</dbReference>
<accession>A0A1W6SQE9</accession>
<dbReference type="InterPro" id="IPR008984">
    <property type="entry name" value="SMAD_FHA_dom_sf"/>
</dbReference>
<gene>
    <name evidence="3" type="ORF">EBAPG3_009600</name>
</gene>
<dbReference type="InterPro" id="IPR046883">
    <property type="entry name" value="T6SS_FHA_C"/>
</dbReference>
<sequence length="625" mass="67189">MARGNGCPWRWAIMIRIQVTSYNGASLSQPLFAEFNELGGNIGRGEGNALVLHDPTRTISRTHASVAFRSGGYVIRNLGTAIPVYVNNQPLGNGQDTAIAAGDEIRIGGYIMQVASAEKSISLRDSDGIPPKDDPLELFGGQSGINPFDDLIKPSPPYTGPQLQDSALSNAREANAQPFGEAGTRAPAPASFGIIPPDFDLSQEVPSPAPQSRPFFTQPRNLPPEDIFGGLGPVVPNKSIDELWDLGPETSSDPFAPGAPLASPLSQSNTASVDPLVALDAVSETKPAGSPIQRDDAPEWESSFHPPKAKPDSAIRAVSPAAPQAGSISSSEPGSLVLSWVSKEADQDTGKLISVIVPSPAHERRKSERRRIEQQSVSLGGAGPDKMTAPANGMPPAGEHATMRVASVNVPLASIPDAKSIADRDELLRAFLAGAGVPDLVIPAGLTPQFMNTLGQLLRESTQGTLDLLLARTLTKREVRAELTMIAPRENNPLKFSPGVEVALSHLLAPQGRGFMTPLQAMKDAHDDLRSHQFGFMAGMRAALAGVLERFSPRQLEQRLTQKTVIDSLIPINRKAKLWDLFADRYNDISHEAEEDFHALFGKEFLRAYEAQIAKFEQDDRDQKH</sequence>
<protein>
    <recommendedName>
        <fullName evidence="2">FHA domain-containing protein</fullName>
    </recommendedName>
</protein>
<dbReference type="SUPFAM" id="SSF49879">
    <property type="entry name" value="SMAD/FHA domain"/>
    <property type="match status" value="1"/>
</dbReference>
<feature type="compositionally biased region" description="Basic and acidic residues" evidence="1">
    <location>
        <begin position="361"/>
        <end position="373"/>
    </location>
</feature>
<dbReference type="Proteomes" id="UP000012179">
    <property type="component" value="Chromosome"/>
</dbReference>
<dbReference type="OrthoDB" id="273564at2"/>
<name>A0A1W6SQE9_9PROT</name>
<dbReference type="eggNOG" id="COG3456">
    <property type="taxonomic scope" value="Bacteria"/>
</dbReference>
<evidence type="ECO:0000313" key="4">
    <source>
        <dbReference type="Proteomes" id="UP000012179"/>
    </source>
</evidence>
<dbReference type="Pfam" id="PF20232">
    <property type="entry name" value="T6SS_FHA_C"/>
    <property type="match status" value="1"/>
</dbReference>
<dbReference type="EMBL" id="CP021106">
    <property type="protein sequence ID" value="ARO88002.1"/>
    <property type="molecule type" value="Genomic_DNA"/>
</dbReference>
<feature type="domain" description="FHA" evidence="2">
    <location>
        <begin position="40"/>
        <end position="91"/>
    </location>
</feature>
<dbReference type="InterPro" id="IPR000253">
    <property type="entry name" value="FHA_dom"/>
</dbReference>
<reference evidence="3 4" key="1">
    <citation type="journal article" date="2015" name="Int. J. Syst. Evol. Microbiol.">
        <title>Nitrosospira lacus sp. nov., a psychrotolerant, ammonia-oxidizing bacterium from sandy lake sediment.</title>
        <authorList>
            <person name="Urakawa H."/>
            <person name="Garcia J.C."/>
            <person name="Nielsen J.L."/>
            <person name="Le V.Q."/>
            <person name="Kozlowski J.A."/>
            <person name="Stein L.Y."/>
            <person name="Lim C.K."/>
            <person name="Pommerening-Roser A."/>
            <person name="Martens-Habbena W."/>
            <person name="Stahl D.A."/>
            <person name="Klotz M.G."/>
        </authorList>
    </citation>
    <scope>NUCLEOTIDE SEQUENCE [LARGE SCALE GENOMIC DNA]</scope>
    <source>
        <strain evidence="3 4">APG3</strain>
    </source>
</reference>
<dbReference type="PROSITE" id="PS50006">
    <property type="entry name" value="FHA_DOMAIN"/>
    <property type="match status" value="1"/>
</dbReference>
<feature type="region of interest" description="Disordered" evidence="1">
    <location>
        <begin position="284"/>
        <end position="313"/>
    </location>
</feature>
<proteinExistence type="predicted"/>
<feature type="region of interest" description="Disordered" evidence="1">
    <location>
        <begin position="248"/>
        <end position="268"/>
    </location>
</feature>
<evidence type="ECO:0000313" key="3">
    <source>
        <dbReference type="EMBL" id="ARO88002.1"/>
    </source>
</evidence>
<evidence type="ECO:0000259" key="2">
    <source>
        <dbReference type="PROSITE" id="PS50006"/>
    </source>
</evidence>
<dbReference type="Pfam" id="PF00498">
    <property type="entry name" value="FHA"/>
    <property type="match status" value="1"/>
</dbReference>
<dbReference type="AlphaFoldDB" id="A0A1W6SQE9"/>